<dbReference type="EC" id="3.6.1.-" evidence="2"/>
<evidence type="ECO:0000259" key="3">
    <source>
        <dbReference type="Pfam" id="PF08652"/>
    </source>
</evidence>
<gene>
    <name evidence="4" type="ORF">IscW_ISCW003573</name>
</gene>
<dbReference type="STRING" id="6945.B7PEP7"/>
<organism>
    <name type="scientific">Ixodes scapularis</name>
    <name type="common">Black-legged tick</name>
    <name type="synonym">Deer tick</name>
    <dbReference type="NCBI Taxonomy" id="6945"/>
    <lineage>
        <taxon>Eukaryota</taxon>
        <taxon>Metazoa</taxon>
        <taxon>Ecdysozoa</taxon>
        <taxon>Arthropoda</taxon>
        <taxon>Chelicerata</taxon>
        <taxon>Arachnida</taxon>
        <taxon>Acari</taxon>
        <taxon>Parasitiformes</taxon>
        <taxon>Ixodida</taxon>
        <taxon>Ixodoidea</taxon>
        <taxon>Ixodidae</taxon>
        <taxon>Ixodinae</taxon>
        <taxon>Ixodes</taxon>
    </lineage>
</organism>
<dbReference type="HOGENOM" id="CLU_1654056_0_0_1"/>
<dbReference type="VEuPathDB" id="VectorBase:ISCP_023662"/>
<comment type="similarity">
    <text evidence="1 2">Belongs to the DXO/Dom3Z family.</text>
</comment>
<keyword evidence="2" id="KW-0547">Nucleotide-binding</keyword>
<dbReference type="GO" id="GO:0005829">
    <property type="term" value="C:cytosol"/>
    <property type="evidence" value="ECO:0000318"/>
    <property type="project" value="GO_Central"/>
</dbReference>
<protein>
    <recommendedName>
        <fullName evidence="2">Decapping nuclease</fullName>
        <ecNumber evidence="2">3.6.1.-</ecNumber>
    </recommendedName>
</protein>
<comment type="subcellular location">
    <subcellularLocation>
        <location evidence="2">Nucleus</location>
    </subcellularLocation>
</comment>
<comment type="cofactor">
    <cofactor evidence="2">
        <name>a divalent metal cation</name>
        <dbReference type="ChEBI" id="CHEBI:60240"/>
    </cofactor>
</comment>
<keyword evidence="2" id="KW-0539">Nucleus</keyword>
<keyword evidence="2" id="KW-0479">Metal-binding</keyword>
<reference evidence="5" key="2">
    <citation type="submission" date="2020-05" db="UniProtKB">
        <authorList>
            <consortium name="EnsemblMetazoa"/>
        </authorList>
    </citation>
    <scope>IDENTIFICATION</scope>
    <source>
        <strain evidence="5">wikel</strain>
    </source>
</reference>
<name>B7PEP7_IXOSC</name>
<dbReference type="InterPro" id="IPR013961">
    <property type="entry name" value="RAI1"/>
</dbReference>
<accession>B7PEP7</accession>
<feature type="domain" description="RAI1-like" evidence="3">
    <location>
        <begin position="15"/>
        <end position="158"/>
    </location>
</feature>
<dbReference type="PaxDb" id="6945-B7PEP7"/>
<dbReference type="Proteomes" id="UP000001555">
    <property type="component" value="Unassembled WGS sequence"/>
</dbReference>
<keyword evidence="2" id="KW-0540">Nuclease</keyword>
<dbReference type="InParanoid" id="B7PEP7"/>
<evidence type="ECO:0000313" key="6">
    <source>
        <dbReference type="Proteomes" id="UP000001555"/>
    </source>
</evidence>
<dbReference type="GO" id="GO:0003723">
    <property type="term" value="F:RNA binding"/>
    <property type="evidence" value="ECO:0007669"/>
    <property type="project" value="UniProtKB-KW"/>
</dbReference>
<evidence type="ECO:0000313" key="5">
    <source>
        <dbReference type="EnsemblMetazoa" id="ISCW003573-PA"/>
    </source>
</evidence>
<dbReference type="Pfam" id="PF08652">
    <property type="entry name" value="RAI1"/>
    <property type="match status" value="1"/>
</dbReference>
<proteinExistence type="inferred from homology"/>
<dbReference type="PANTHER" id="PTHR12395:SF9">
    <property type="entry name" value="DECAPPING AND EXORIBONUCLEASE PROTEIN"/>
    <property type="match status" value="1"/>
</dbReference>
<dbReference type="VEuPathDB" id="VectorBase:ISCW003573"/>
<evidence type="ECO:0000256" key="2">
    <source>
        <dbReference type="RuleBase" id="RU367113"/>
    </source>
</evidence>
<dbReference type="PANTHER" id="PTHR12395">
    <property type="entry name" value="DOM-3 RELATED"/>
    <property type="match status" value="1"/>
</dbReference>
<dbReference type="GO" id="GO:0034353">
    <property type="term" value="F:mRNA 5'-diphosphatase activity"/>
    <property type="evidence" value="ECO:0000318"/>
    <property type="project" value="GO_Central"/>
</dbReference>
<dbReference type="EMBL" id="ABJB010322006">
    <property type="status" value="NOT_ANNOTATED_CDS"/>
    <property type="molecule type" value="Genomic_DNA"/>
</dbReference>
<dbReference type="GO" id="GO:0110155">
    <property type="term" value="P:NAD-cap decapping"/>
    <property type="evidence" value="ECO:0000318"/>
    <property type="project" value="GO_Central"/>
</dbReference>
<evidence type="ECO:0000313" key="4">
    <source>
        <dbReference type="EMBL" id="EEC05069.1"/>
    </source>
</evidence>
<dbReference type="GO" id="GO:0000956">
    <property type="term" value="P:nuclear-transcribed mRNA catabolic process"/>
    <property type="evidence" value="ECO:0000318"/>
    <property type="project" value="GO_Central"/>
</dbReference>
<comment type="function">
    <text evidence="2">Decapping enzyme for NAD-capped RNAs: specifically hydrolyzes the nicotinamide adenine dinucleotide (NAD) cap from a subset of RNAs by removing the entire NAD moiety from the 5'-end of an NAD-capped RNA.</text>
</comment>
<dbReference type="GO" id="GO:0004518">
    <property type="term" value="F:nuclease activity"/>
    <property type="evidence" value="ECO:0007669"/>
    <property type="project" value="UniProtKB-KW"/>
</dbReference>
<dbReference type="EMBL" id="DS696685">
    <property type="protein sequence ID" value="EEC05069.1"/>
    <property type="molecule type" value="Genomic_DNA"/>
</dbReference>
<keyword evidence="6" id="KW-1185">Reference proteome</keyword>
<dbReference type="GO" id="GO:0000166">
    <property type="term" value="F:nucleotide binding"/>
    <property type="evidence" value="ECO:0007669"/>
    <property type="project" value="UniProtKB-KW"/>
</dbReference>
<keyword evidence="2" id="KW-0378">Hydrolase</keyword>
<dbReference type="InterPro" id="IPR039039">
    <property type="entry name" value="RAI1-like_fam"/>
</dbReference>
<evidence type="ECO:0000256" key="1">
    <source>
        <dbReference type="ARBA" id="ARBA00006562"/>
    </source>
</evidence>
<keyword evidence="2" id="KW-0694">RNA-binding</keyword>
<dbReference type="GO" id="GO:0005634">
    <property type="term" value="C:nucleus"/>
    <property type="evidence" value="ECO:0000318"/>
    <property type="project" value="GO_Central"/>
</dbReference>
<dbReference type="OrthoDB" id="10020793at2759"/>
<sequence>MFLTASLSGTFRRSLGVNFVCKRGLLSTLACTPYRKRDDWLFSATRYKNTLYLCKFESESHRAWESQNPKLAKQMHFWGHKFEQYMTSRALPDTSTPLRSGDQFYVVLKGRLGSHSLLFTAEVDAIDNDVSQEPGSTAAYVEFKTARIMTHPNLERNFFG</sequence>
<reference evidence="4 6" key="1">
    <citation type="submission" date="2008-03" db="EMBL/GenBank/DDBJ databases">
        <title>Annotation of Ixodes scapularis.</title>
        <authorList>
            <consortium name="Ixodes scapularis Genome Project Consortium"/>
            <person name="Caler E."/>
            <person name="Hannick L.I."/>
            <person name="Bidwell S."/>
            <person name="Joardar V."/>
            <person name="Thiagarajan M."/>
            <person name="Amedeo P."/>
            <person name="Galinsky K.J."/>
            <person name="Schobel S."/>
            <person name="Inman J."/>
            <person name="Hostetler J."/>
            <person name="Miller J."/>
            <person name="Hammond M."/>
            <person name="Megy K."/>
            <person name="Lawson D."/>
            <person name="Kodira C."/>
            <person name="Sutton G."/>
            <person name="Meyer J."/>
            <person name="Hill C.A."/>
            <person name="Birren B."/>
            <person name="Nene V."/>
            <person name="Collins F."/>
            <person name="Alarcon-Chaidez F."/>
            <person name="Wikel S."/>
            <person name="Strausberg R."/>
        </authorList>
    </citation>
    <scope>NUCLEOTIDE SEQUENCE [LARGE SCALE GENOMIC DNA]</scope>
    <source>
        <strain evidence="6">Wikel</strain>
        <strain evidence="4">Wikel colony</strain>
    </source>
</reference>
<dbReference type="GO" id="GO:0046872">
    <property type="term" value="F:metal ion binding"/>
    <property type="evidence" value="ECO:0007669"/>
    <property type="project" value="UniProtKB-KW"/>
</dbReference>
<dbReference type="AlphaFoldDB" id="B7PEP7"/>
<dbReference type="EnsemblMetazoa" id="ISCW003573-RA">
    <property type="protein sequence ID" value="ISCW003573-PA"/>
    <property type="gene ID" value="ISCW003573"/>
</dbReference>
<dbReference type="VEuPathDB" id="VectorBase:ISCI003573"/>